<feature type="signal peptide" evidence="1">
    <location>
        <begin position="1"/>
        <end position="22"/>
    </location>
</feature>
<keyword evidence="3" id="KW-1185">Reference proteome</keyword>
<dbReference type="Proteomes" id="UP001596528">
    <property type="component" value="Unassembled WGS sequence"/>
</dbReference>
<feature type="chain" id="PRO_5047069009" evidence="1">
    <location>
        <begin position="23"/>
        <end position="529"/>
    </location>
</feature>
<dbReference type="SUPFAM" id="SSF53850">
    <property type="entry name" value="Periplasmic binding protein-like II"/>
    <property type="match status" value="1"/>
</dbReference>
<comment type="caution">
    <text evidence="2">The sequence shown here is derived from an EMBL/GenBank/DDBJ whole genome shotgun (WGS) entry which is preliminary data.</text>
</comment>
<dbReference type="PANTHER" id="PTHR43649:SF12">
    <property type="entry name" value="DIACETYLCHITOBIOSE BINDING PROTEIN DASA"/>
    <property type="match status" value="1"/>
</dbReference>
<dbReference type="PANTHER" id="PTHR43649">
    <property type="entry name" value="ARABINOSE-BINDING PROTEIN-RELATED"/>
    <property type="match status" value="1"/>
</dbReference>
<evidence type="ECO:0000256" key="1">
    <source>
        <dbReference type="SAM" id="SignalP"/>
    </source>
</evidence>
<proteinExistence type="predicted"/>
<dbReference type="EMBL" id="JBHTGQ010000027">
    <property type="protein sequence ID" value="MFC7750713.1"/>
    <property type="molecule type" value="Genomic_DNA"/>
</dbReference>
<dbReference type="InterPro" id="IPR050490">
    <property type="entry name" value="Bact_solute-bd_prot1"/>
</dbReference>
<protein>
    <submittedName>
        <fullName evidence="2">Extracellular solute-binding protein</fullName>
    </submittedName>
</protein>
<dbReference type="Gene3D" id="3.40.190.10">
    <property type="entry name" value="Periplasmic binding protein-like II"/>
    <property type="match status" value="2"/>
</dbReference>
<evidence type="ECO:0000313" key="3">
    <source>
        <dbReference type="Proteomes" id="UP001596528"/>
    </source>
</evidence>
<reference evidence="3" key="1">
    <citation type="journal article" date="2019" name="Int. J. Syst. Evol. Microbiol.">
        <title>The Global Catalogue of Microorganisms (GCM) 10K type strain sequencing project: providing services to taxonomists for standard genome sequencing and annotation.</title>
        <authorList>
            <consortium name="The Broad Institute Genomics Platform"/>
            <consortium name="The Broad Institute Genome Sequencing Center for Infectious Disease"/>
            <person name="Wu L."/>
            <person name="Ma J."/>
        </authorList>
    </citation>
    <scope>NUCLEOTIDE SEQUENCE [LARGE SCALE GENOMIC DNA]</scope>
    <source>
        <strain evidence="3">JCM 18657</strain>
    </source>
</reference>
<sequence length="529" mass="59435">MQKNMKSVMAGTMSVLVAASMAACSSDTEKEPETSPASSAANAEKKAITLEWLTYQYGPVDETAPVKKLLEEKFNVKFNIWYIDVTKKDELLGTKLAAGEIPDLMTVYSDVDLQKFYDQGITTTFTEEELNKYMPNYKKFIDSFDPKIWSYYKTKDGKYKGIPSVNPDGVYNKAVVWRKDWLDKVGITKIPETLDEFKEAVYKFRNDDPDGNGKKDTYGMSNSAMMNVFGAYGIWKDAWTIRDGKVVHSAVTPEAKKALETLRQWKADDVINPEWVVGENQGGYWALSHDFINGKIGTSSHGESYHWAIRQFEGGFEGQNITELNKITNGKAQVAFGKPPKGPDGKFGNILAGTKGTASLALGKNAADPEKKHRIMELIEGIYADFDLWLKVRHGEKGVNYDIGNDGISVVMKEGFKTPQEMAKIGAHITFAPFWHPNQYKLNNPKSKEFNDKNFKHEGAGYENVVKVALPSDTKYQKNLQKLVDETYAAIINGTKPLDYFDTFVQEWNKSGGEQLTKEANDWYSSLAK</sequence>
<organism evidence="2 3">
    <name type="scientific">Paenibacillus thermoaerophilus</name>
    <dbReference type="NCBI Taxonomy" id="1215385"/>
    <lineage>
        <taxon>Bacteria</taxon>
        <taxon>Bacillati</taxon>
        <taxon>Bacillota</taxon>
        <taxon>Bacilli</taxon>
        <taxon>Bacillales</taxon>
        <taxon>Paenibacillaceae</taxon>
        <taxon>Paenibacillus</taxon>
    </lineage>
</organism>
<dbReference type="RefSeq" id="WP_246068164.1">
    <property type="nucleotide sequence ID" value="NZ_JBHTGQ010000027.1"/>
</dbReference>
<evidence type="ECO:0000313" key="2">
    <source>
        <dbReference type="EMBL" id="MFC7750713.1"/>
    </source>
</evidence>
<keyword evidence="1" id="KW-0732">Signal</keyword>
<accession>A0ABW2V593</accession>
<name>A0ABW2V593_9BACL</name>
<dbReference type="PROSITE" id="PS51257">
    <property type="entry name" value="PROKAR_LIPOPROTEIN"/>
    <property type="match status" value="1"/>
</dbReference>
<gene>
    <name evidence="2" type="ORF">ACFQWB_12370</name>
</gene>